<feature type="region of interest" description="Disordered" evidence="1">
    <location>
        <begin position="40"/>
        <end position="94"/>
    </location>
</feature>
<dbReference type="PANTHER" id="PTHR13270:SF13">
    <property type="entry name" value="LIMPET, ISOFORM K"/>
    <property type="match status" value="1"/>
</dbReference>
<feature type="compositionally biased region" description="Low complexity" evidence="1">
    <location>
        <begin position="463"/>
        <end position="475"/>
    </location>
</feature>
<dbReference type="STRING" id="400727.A0A2T7P7D8"/>
<dbReference type="OrthoDB" id="6021714at2759"/>
<evidence type="ECO:0000313" key="3">
    <source>
        <dbReference type="Proteomes" id="UP000245119"/>
    </source>
</evidence>
<feature type="compositionally biased region" description="Gly residues" evidence="1">
    <location>
        <begin position="428"/>
        <end position="443"/>
    </location>
</feature>
<feature type="compositionally biased region" description="Basic residues" evidence="1">
    <location>
        <begin position="367"/>
        <end position="378"/>
    </location>
</feature>
<evidence type="ECO:0000313" key="2">
    <source>
        <dbReference type="EMBL" id="PVD29340.1"/>
    </source>
</evidence>
<dbReference type="PANTHER" id="PTHR13270">
    <property type="entry name" value="PROTEIN C20ORF116-RELATED"/>
    <property type="match status" value="1"/>
</dbReference>
<feature type="region of interest" description="Disordered" evidence="1">
    <location>
        <begin position="455"/>
        <end position="489"/>
    </location>
</feature>
<feature type="region of interest" description="Disordered" evidence="1">
    <location>
        <begin position="336"/>
        <end position="443"/>
    </location>
</feature>
<comment type="caution">
    <text evidence="2">The sequence shown here is derived from an EMBL/GenBank/DDBJ whole genome shotgun (WGS) entry which is preliminary data.</text>
</comment>
<name>A0A2T7P7D8_POMCA</name>
<sequence length="615" mass="65697">MSFSQLSMSGHVLTLCSVASEVMNKDCQIQLEQTLTAKELSPYSAMSERTRTSSTGGGGGKTRPPRSKSRRSPYPQFSSTPGDTGEGSQDYQDKPFTDYMATAATSSDVVGVQTYHSMMYGHTSDSMDRYSALYSTPYPHPGVAMYRDAACVYSYPSASAAHQRYLDDRSPYRGYEERFYPARDPAAYPGYLSSNAAIQSAAVAATNSRLSQEAAAALSRELAAAAAAAAQVGESGWWGWWWWRWGARVHPVIRRLPVVRSVLALELAGQLVQRPTLRRALQQPLRVVGVRGGRVQQRGVREAAALGRRRPAERRAVSWRNKYEPLMDSHLTKEGVTYKSHEQQKQQQQQQGGSAGAIQALSPPLHHPQRPHHQHLHHQQQQQQQQQHVTQRESSVPHPVIMRRRSSTSTYTTATATATSDNRIVTNGNGGGGSVSGGGGGGSAGGTVTNGGVGTAGGGAGVGSSSTDYSNTSDNTAHRPRLQPQVPLGGDLCSTSANCSNSSSTNGSSCVVGALGGAMSSVTPVMPSAESYLGASMRLGMGVGMAMGMAGTTQDYSQCLKAACGYDNYPPTASMYQNAAALQAQRTYPVMPQAGYTSVIVDPQQYHLANGYAVH</sequence>
<dbReference type="Proteomes" id="UP000245119">
    <property type="component" value="Linkage Group LG6"/>
</dbReference>
<dbReference type="EMBL" id="PZQS01000006">
    <property type="protein sequence ID" value="PVD29340.1"/>
    <property type="molecule type" value="Genomic_DNA"/>
</dbReference>
<protein>
    <submittedName>
        <fullName evidence="2">Uncharacterized protein</fullName>
    </submittedName>
</protein>
<evidence type="ECO:0000256" key="1">
    <source>
        <dbReference type="SAM" id="MobiDB-lite"/>
    </source>
</evidence>
<proteinExistence type="predicted"/>
<feature type="compositionally biased region" description="Low complexity" evidence="1">
    <location>
        <begin position="379"/>
        <end position="388"/>
    </location>
</feature>
<feature type="compositionally biased region" description="Low complexity" evidence="1">
    <location>
        <begin position="345"/>
        <end position="364"/>
    </location>
</feature>
<dbReference type="AlphaFoldDB" id="A0A2T7P7D8"/>
<feature type="compositionally biased region" description="Polar residues" evidence="1">
    <location>
        <begin position="76"/>
        <end position="90"/>
    </location>
</feature>
<gene>
    <name evidence="2" type="ORF">C0Q70_11938</name>
</gene>
<reference evidence="2 3" key="1">
    <citation type="submission" date="2018-04" db="EMBL/GenBank/DDBJ databases">
        <title>The genome of golden apple snail Pomacea canaliculata provides insight into stress tolerance and invasive adaptation.</title>
        <authorList>
            <person name="Liu C."/>
            <person name="Liu B."/>
            <person name="Ren Y."/>
            <person name="Zhang Y."/>
            <person name="Wang H."/>
            <person name="Li S."/>
            <person name="Jiang F."/>
            <person name="Yin L."/>
            <person name="Zhang G."/>
            <person name="Qian W."/>
            <person name="Fan W."/>
        </authorList>
    </citation>
    <scope>NUCLEOTIDE SEQUENCE [LARGE SCALE GENOMIC DNA]</scope>
    <source>
        <strain evidence="2">SZHN2017</strain>
        <tissue evidence="2">Muscle</tissue>
    </source>
</reference>
<accession>A0A2T7P7D8</accession>
<organism evidence="2 3">
    <name type="scientific">Pomacea canaliculata</name>
    <name type="common">Golden apple snail</name>
    <dbReference type="NCBI Taxonomy" id="400727"/>
    <lineage>
        <taxon>Eukaryota</taxon>
        <taxon>Metazoa</taxon>
        <taxon>Spiralia</taxon>
        <taxon>Lophotrochozoa</taxon>
        <taxon>Mollusca</taxon>
        <taxon>Gastropoda</taxon>
        <taxon>Caenogastropoda</taxon>
        <taxon>Architaenioglossa</taxon>
        <taxon>Ampullarioidea</taxon>
        <taxon>Ampullariidae</taxon>
        <taxon>Pomacea</taxon>
    </lineage>
</organism>
<feature type="compositionally biased region" description="Low complexity" evidence="1">
    <location>
        <begin position="407"/>
        <end position="420"/>
    </location>
</feature>
<keyword evidence="3" id="KW-1185">Reference proteome</keyword>